<dbReference type="EMBL" id="JAVFWL010000002">
    <property type="protein sequence ID" value="KAK6737222.1"/>
    <property type="molecule type" value="Genomic_DNA"/>
</dbReference>
<comment type="caution">
    <text evidence="10">The sequence shown here is derived from an EMBL/GenBank/DDBJ whole genome shotgun (WGS) entry which is preliminary data.</text>
</comment>
<evidence type="ECO:0000256" key="6">
    <source>
        <dbReference type="ARBA" id="ARBA00023034"/>
    </source>
</evidence>
<dbReference type="Pfam" id="PF01080">
    <property type="entry name" value="Presenilin"/>
    <property type="match status" value="1"/>
</dbReference>
<evidence type="ECO:0000256" key="1">
    <source>
        <dbReference type="ARBA" id="ARBA00008604"/>
    </source>
</evidence>
<comment type="domain">
    <text evidence="8">The PAL motif is required for normal active site conformation.</text>
</comment>
<comment type="similarity">
    <text evidence="1 8">Belongs to the peptidase A22A family.</text>
</comment>
<dbReference type="InterPro" id="IPR042524">
    <property type="entry name" value="Presenilin_C"/>
</dbReference>
<feature type="transmembrane region" description="Helical" evidence="8">
    <location>
        <begin position="117"/>
        <end position="139"/>
    </location>
</feature>
<proteinExistence type="inferred from homology"/>
<evidence type="ECO:0000256" key="7">
    <source>
        <dbReference type="ARBA" id="ARBA00023136"/>
    </source>
</evidence>
<name>A0ABR1CFJ8_NECAM</name>
<organism evidence="10 11">
    <name type="scientific">Necator americanus</name>
    <name type="common">Human hookworm</name>
    <dbReference type="NCBI Taxonomy" id="51031"/>
    <lineage>
        <taxon>Eukaryota</taxon>
        <taxon>Metazoa</taxon>
        <taxon>Ecdysozoa</taxon>
        <taxon>Nematoda</taxon>
        <taxon>Chromadorea</taxon>
        <taxon>Rhabditida</taxon>
        <taxon>Rhabditina</taxon>
        <taxon>Rhabditomorpha</taxon>
        <taxon>Strongyloidea</taxon>
        <taxon>Ancylostomatidae</taxon>
        <taxon>Bunostominae</taxon>
        <taxon>Necator</taxon>
    </lineage>
</organism>
<dbReference type="Proteomes" id="UP001303046">
    <property type="component" value="Unassembled WGS sequence"/>
</dbReference>
<keyword evidence="2 8" id="KW-0812">Transmembrane</keyword>
<feature type="compositionally biased region" description="Polar residues" evidence="9">
    <location>
        <begin position="326"/>
        <end position="336"/>
    </location>
</feature>
<feature type="transmembrane region" description="Helical" evidence="8">
    <location>
        <begin position="225"/>
        <end position="248"/>
    </location>
</feature>
<feature type="region of interest" description="Disordered" evidence="9">
    <location>
        <begin position="326"/>
        <end position="368"/>
    </location>
</feature>
<evidence type="ECO:0000256" key="8">
    <source>
        <dbReference type="RuleBase" id="RU361148"/>
    </source>
</evidence>
<feature type="compositionally biased region" description="Basic and acidic residues" evidence="9">
    <location>
        <begin position="69"/>
        <end position="88"/>
    </location>
</feature>
<reference evidence="10 11" key="1">
    <citation type="submission" date="2023-08" db="EMBL/GenBank/DDBJ databases">
        <title>A Necator americanus chromosomal reference genome.</title>
        <authorList>
            <person name="Ilik V."/>
            <person name="Petrzelkova K.J."/>
            <person name="Pardy F."/>
            <person name="Fuh T."/>
            <person name="Niatou-Singa F.S."/>
            <person name="Gouil Q."/>
            <person name="Baker L."/>
            <person name="Ritchie M.E."/>
            <person name="Jex A.R."/>
            <person name="Gazzola D."/>
            <person name="Li H."/>
            <person name="Toshio Fujiwara R."/>
            <person name="Zhan B."/>
            <person name="Aroian R.V."/>
            <person name="Pafco B."/>
            <person name="Schwarz E.M."/>
        </authorList>
    </citation>
    <scope>NUCLEOTIDE SEQUENCE [LARGE SCALE GENOMIC DNA]</scope>
    <source>
        <strain evidence="10 11">Aroian</strain>
        <tissue evidence="10">Whole animal</tissue>
    </source>
</reference>
<evidence type="ECO:0000256" key="3">
    <source>
        <dbReference type="ARBA" id="ARBA00022824"/>
    </source>
</evidence>
<dbReference type="InterPro" id="IPR006639">
    <property type="entry name" value="Preselin/SPP"/>
</dbReference>
<keyword evidence="7 8" id="KW-0472">Membrane</keyword>
<keyword evidence="6 8" id="KW-0333">Golgi apparatus</keyword>
<sequence>MEYPEGKNQHFRHLLFFAFHRGQKAAEDICNAYGEAGLFHSLLLTFADGRKLARMTGAEKETISSNDNNKAHEEPMISKSRSKERNEDENGVESKPTQSRSAPESPRKKKNYGPEDMVKVFVPVSICMSIVVACTRNIAVYRGDRIIKTFYVVYHEPEAEATTKLWHSLVNAAVFLGVVVTATFAILALFYFKFYRCLNFFIMFSTFVLITLISLMQYYEILKAINFPISSLTVLFLHINLAVIELMSIFWKGPLKLQQGTLIVMSAMVTLTIMRVFPKWTSWTVLIILAFWDLFAVLSPCGPLKILVEVAEERGEDLMPAIIYTGTASTPRTDPTQSHEEEDLKRRRISQSPTRKTESIRNPVLSSEDQSENRNIRLGLGDFIFYSLLVGNASALAEWTTTVACFVSILMGLGFTLMLLVVLQKALPALPISIAFGAIAFFSSKFVASKFINVINREFIFL</sequence>
<dbReference type="PANTHER" id="PTHR10202">
    <property type="entry name" value="PRESENILIN"/>
    <property type="match status" value="1"/>
</dbReference>
<feature type="transmembrane region" description="Helical" evidence="8">
    <location>
        <begin position="172"/>
        <end position="192"/>
    </location>
</feature>
<evidence type="ECO:0000313" key="11">
    <source>
        <dbReference type="Proteomes" id="UP001303046"/>
    </source>
</evidence>
<keyword evidence="5 8" id="KW-1133">Transmembrane helix</keyword>
<dbReference type="SMART" id="SM00730">
    <property type="entry name" value="PSN"/>
    <property type="match status" value="1"/>
</dbReference>
<feature type="transmembrane region" description="Helical" evidence="8">
    <location>
        <begin position="199"/>
        <end position="219"/>
    </location>
</feature>
<feature type="transmembrane region" description="Helical" evidence="8">
    <location>
        <begin position="403"/>
        <end position="423"/>
    </location>
</feature>
<feature type="transmembrane region" description="Helical" evidence="8">
    <location>
        <begin position="429"/>
        <end position="448"/>
    </location>
</feature>
<comment type="subcellular location">
    <subcellularLocation>
        <location evidence="8">Endoplasmic reticulum membrane</location>
        <topology evidence="8">Multi-pass membrane protein</topology>
    </subcellularLocation>
    <subcellularLocation>
        <location evidence="8">Golgi apparatus membrane</location>
        <topology evidence="8">Multi-pass membrane protein</topology>
    </subcellularLocation>
</comment>
<protein>
    <recommendedName>
        <fullName evidence="8">Presenilin</fullName>
        <ecNumber evidence="8">3.4.23.-</ecNumber>
    </recommendedName>
</protein>
<evidence type="ECO:0000256" key="5">
    <source>
        <dbReference type="ARBA" id="ARBA00022989"/>
    </source>
</evidence>
<evidence type="ECO:0000313" key="10">
    <source>
        <dbReference type="EMBL" id="KAK6737222.1"/>
    </source>
</evidence>
<keyword evidence="8" id="KW-0645">Protease</keyword>
<evidence type="ECO:0000256" key="4">
    <source>
        <dbReference type="ARBA" id="ARBA00022976"/>
    </source>
</evidence>
<feature type="transmembrane region" description="Helical" evidence="8">
    <location>
        <begin position="283"/>
        <end position="304"/>
    </location>
</feature>
<comment type="function">
    <text evidence="8">Probable subunit of the gamma-secretase complex, an endoprotease complex that catalyzes the intramembrane cleavage of integral membrane proteins such as Notch receptors.</text>
</comment>
<keyword evidence="4 8" id="KW-0914">Notch signaling pathway</keyword>
<keyword evidence="3 8" id="KW-0256">Endoplasmic reticulum</keyword>
<gene>
    <name evidence="10" type="primary">Necator_chrII.g7529</name>
    <name evidence="10" type="ORF">RB195_019735</name>
</gene>
<feature type="region of interest" description="Disordered" evidence="9">
    <location>
        <begin position="58"/>
        <end position="111"/>
    </location>
</feature>
<evidence type="ECO:0000256" key="2">
    <source>
        <dbReference type="ARBA" id="ARBA00022692"/>
    </source>
</evidence>
<dbReference type="PRINTS" id="PR01072">
    <property type="entry name" value="PRESENILIN"/>
</dbReference>
<feature type="transmembrane region" description="Helical" evidence="8">
    <location>
        <begin position="260"/>
        <end position="277"/>
    </location>
</feature>
<dbReference type="EC" id="3.4.23.-" evidence="8"/>
<dbReference type="Gene3D" id="1.10.472.100">
    <property type="entry name" value="Presenilin"/>
    <property type="match status" value="1"/>
</dbReference>
<dbReference type="PANTHER" id="PTHR10202:SF13">
    <property type="entry name" value="PRESENILIN HOMOLOG"/>
    <property type="match status" value="1"/>
</dbReference>
<keyword evidence="11" id="KW-1185">Reference proteome</keyword>
<accession>A0ABR1CFJ8</accession>
<comment type="subunit">
    <text evidence="8">Homodimer.</text>
</comment>
<evidence type="ECO:0000256" key="9">
    <source>
        <dbReference type="SAM" id="MobiDB-lite"/>
    </source>
</evidence>
<dbReference type="InterPro" id="IPR001108">
    <property type="entry name" value="Peptidase_A22A"/>
</dbReference>
<keyword evidence="8" id="KW-0378">Hydrolase</keyword>